<sequence>MADTDAHVIPSSLCSDRLLQPLRQELVRENETGILSTSLEAAGEPGLSLYRPSEEVEFESSHSPKAVEFLIDNSYLTLPAEVFGKACMRDSFLSSLVLDYGAHEGSHRAFVKRTADGAFVLEERGNKEGFIAMLSHLKEEMPLRYSTPTTLISAYYSLVRDLDYWCVQPTGIYIPLFVWTDEVWVDELGAMHPMRPEERKMMAPAPDTTGYHENVSPIVAKLVQTQSIPSVLKEYVHSEGDASVQKLEAEDHDKDGTGHSTVEIVNTCCESVDLQNDAPARDQNHEEEAPLSPPQGEIVPGNSGTSSSPENATALVSTRGNPDIQSAPESSVSEALQTEVPGWLNWLPRFGSPSKTPFPLSDSVRPGKECLAADSLQVAGTVVPAVQKPVQSRKEARATQDEGGGASKKSSSVSDVSGQAPASEPSMHRLGRPLASYSADGVFHLLLDRKSGMVLVAFIGCDGDEAVLPHIQYDVRVANGELQRPCLFHLTETDFVLFLTPQTFLEIRLTRPPFPVDDSVAISRLQGLPENGQALAMSDTKSNPQSSSGLFPSLERKQVLRALSRYRVMSCTPKTTAQLPGPSFVCVHPSGRVIVSAWPLAMTATRRRGKLLQNFPILSLACGMKTHTVHQVQFYAWGAVALYDTATFTRPHSAAVGARGWVCTAGTVLVFHEDMAEYIEKRILFYVRETRDSKNPPDFARLRPTVSVSAYLPRHELETQEHTGEHPKAHSSPHALKKSIRLAVAHGGQLISVFSEMDFTIGFQLGCAQRSPRFEWVAGVTSRTTKLIESGFPTKTRYLHNSQMLSYYDVKAGEPTRR</sequence>
<proteinExistence type="predicted"/>
<name>A0A2C6KYM8_9APIC</name>
<dbReference type="GeneID" id="94428496"/>
<evidence type="ECO:0000256" key="1">
    <source>
        <dbReference type="SAM" id="MobiDB-lite"/>
    </source>
</evidence>
<feature type="compositionally biased region" description="Polar residues" evidence="1">
    <location>
        <begin position="302"/>
        <end position="336"/>
    </location>
</feature>
<feature type="region of interest" description="Disordered" evidence="1">
    <location>
        <begin position="387"/>
        <end position="429"/>
    </location>
</feature>
<reference evidence="2 3" key="1">
    <citation type="journal article" date="2017" name="Int. J. Parasitol.">
        <title>The genome of the protozoan parasite Cystoisospora suis and a reverse vaccinology approach to identify vaccine candidates.</title>
        <authorList>
            <person name="Palmieri N."/>
            <person name="Shrestha A."/>
            <person name="Ruttkowski B."/>
            <person name="Beck T."/>
            <person name="Vogl C."/>
            <person name="Tomley F."/>
            <person name="Blake D.P."/>
            <person name="Joachim A."/>
        </authorList>
    </citation>
    <scope>NUCLEOTIDE SEQUENCE [LARGE SCALE GENOMIC DNA]</scope>
    <source>
        <strain evidence="2 3">Wien I</strain>
    </source>
</reference>
<feature type="compositionally biased region" description="Low complexity" evidence="1">
    <location>
        <begin position="407"/>
        <end position="418"/>
    </location>
</feature>
<evidence type="ECO:0000313" key="2">
    <source>
        <dbReference type="EMBL" id="PHJ21055.1"/>
    </source>
</evidence>
<feature type="region of interest" description="Disordered" evidence="1">
    <location>
        <begin position="279"/>
        <end position="336"/>
    </location>
</feature>
<dbReference type="OrthoDB" id="346146at2759"/>
<evidence type="ECO:0000313" key="3">
    <source>
        <dbReference type="Proteomes" id="UP000221165"/>
    </source>
</evidence>
<dbReference type="Proteomes" id="UP000221165">
    <property type="component" value="Unassembled WGS sequence"/>
</dbReference>
<keyword evidence="3" id="KW-1185">Reference proteome</keyword>
<comment type="caution">
    <text evidence="2">The sequence shown here is derived from an EMBL/GenBank/DDBJ whole genome shotgun (WGS) entry which is preliminary data.</text>
</comment>
<feature type="compositionally biased region" description="Basic and acidic residues" evidence="1">
    <location>
        <begin position="279"/>
        <end position="288"/>
    </location>
</feature>
<dbReference type="VEuPathDB" id="ToxoDB:CSUI_005106"/>
<dbReference type="AlphaFoldDB" id="A0A2C6KYM8"/>
<organism evidence="2 3">
    <name type="scientific">Cystoisospora suis</name>
    <dbReference type="NCBI Taxonomy" id="483139"/>
    <lineage>
        <taxon>Eukaryota</taxon>
        <taxon>Sar</taxon>
        <taxon>Alveolata</taxon>
        <taxon>Apicomplexa</taxon>
        <taxon>Conoidasida</taxon>
        <taxon>Coccidia</taxon>
        <taxon>Eucoccidiorida</taxon>
        <taxon>Eimeriorina</taxon>
        <taxon>Sarcocystidae</taxon>
        <taxon>Cystoisospora</taxon>
    </lineage>
</organism>
<dbReference type="RefSeq" id="XP_067922740.1">
    <property type="nucleotide sequence ID" value="XM_068065285.1"/>
</dbReference>
<gene>
    <name evidence="2" type="ORF">CSUI_005106</name>
</gene>
<accession>A0A2C6KYM8</accession>
<dbReference type="EMBL" id="MIGC01002459">
    <property type="protein sequence ID" value="PHJ21055.1"/>
    <property type="molecule type" value="Genomic_DNA"/>
</dbReference>
<protein>
    <submittedName>
        <fullName evidence="2">Uncharacterized protein</fullName>
    </submittedName>
</protein>